<dbReference type="KEGG" id="bex:A11Q_256"/>
<name>M4V901_9BACT</name>
<dbReference type="RefSeq" id="WP_015468966.1">
    <property type="nucleotide sequence ID" value="NC_020813.1"/>
</dbReference>
<keyword evidence="7" id="KW-1185">Reference proteome</keyword>
<proteinExistence type="inferred from homology"/>
<dbReference type="InterPro" id="IPR000847">
    <property type="entry name" value="LysR_HTH_N"/>
</dbReference>
<organism evidence="6 7">
    <name type="scientific">Pseudobdellovibrio exovorus JSS</name>
    <dbReference type="NCBI Taxonomy" id="1184267"/>
    <lineage>
        <taxon>Bacteria</taxon>
        <taxon>Pseudomonadati</taxon>
        <taxon>Bdellovibrionota</taxon>
        <taxon>Bdellovibrionia</taxon>
        <taxon>Bdellovibrionales</taxon>
        <taxon>Pseudobdellovibrionaceae</taxon>
        <taxon>Pseudobdellovibrio</taxon>
    </lineage>
</organism>
<keyword evidence="3" id="KW-0238">DNA-binding</keyword>
<dbReference type="InterPro" id="IPR005119">
    <property type="entry name" value="LysR_subst-bd"/>
</dbReference>
<dbReference type="PANTHER" id="PTHR30346:SF0">
    <property type="entry name" value="HCA OPERON TRANSCRIPTIONAL ACTIVATOR HCAR"/>
    <property type="match status" value="1"/>
</dbReference>
<gene>
    <name evidence="6" type="ORF">A11Q_256</name>
</gene>
<dbReference type="GO" id="GO:0003677">
    <property type="term" value="F:DNA binding"/>
    <property type="evidence" value="ECO:0007669"/>
    <property type="project" value="UniProtKB-KW"/>
</dbReference>
<evidence type="ECO:0000256" key="1">
    <source>
        <dbReference type="ARBA" id="ARBA00009437"/>
    </source>
</evidence>
<evidence type="ECO:0000256" key="3">
    <source>
        <dbReference type="ARBA" id="ARBA00023125"/>
    </source>
</evidence>
<keyword evidence="2" id="KW-0805">Transcription regulation</keyword>
<dbReference type="Pfam" id="PF03466">
    <property type="entry name" value="LysR_substrate"/>
    <property type="match status" value="1"/>
</dbReference>
<dbReference type="HOGENOM" id="CLU_039613_6_4_7"/>
<dbReference type="GO" id="GO:0003700">
    <property type="term" value="F:DNA-binding transcription factor activity"/>
    <property type="evidence" value="ECO:0007669"/>
    <property type="project" value="InterPro"/>
</dbReference>
<evidence type="ECO:0000256" key="4">
    <source>
        <dbReference type="ARBA" id="ARBA00023163"/>
    </source>
</evidence>
<reference evidence="6 7" key="1">
    <citation type="journal article" date="2013" name="ISME J.">
        <title>By their genes ye shall know them: genomic signatures of predatory bacteria.</title>
        <authorList>
            <person name="Pasternak Z."/>
            <person name="Pietrokovski S."/>
            <person name="Rotem O."/>
            <person name="Gophna U."/>
            <person name="Lurie-Weinberger M.N."/>
            <person name="Jurkevitch E."/>
        </authorList>
    </citation>
    <scope>NUCLEOTIDE SEQUENCE [LARGE SCALE GENOMIC DNA]</scope>
    <source>
        <strain evidence="6 7">JSS</strain>
    </source>
</reference>
<dbReference type="InterPro" id="IPR036390">
    <property type="entry name" value="WH_DNA-bd_sf"/>
</dbReference>
<dbReference type="FunFam" id="1.10.10.10:FF:000001">
    <property type="entry name" value="LysR family transcriptional regulator"/>
    <property type="match status" value="1"/>
</dbReference>
<feature type="domain" description="HTH lysR-type" evidence="5">
    <location>
        <begin position="1"/>
        <end position="58"/>
    </location>
</feature>
<dbReference type="CDD" id="cd08414">
    <property type="entry name" value="PBP2_LTTR_aromatics_like"/>
    <property type="match status" value="1"/>
</dbReference>
<evidence type="ECO:0000259" key="5">
    <source>
        <dbReference type="PROSITE" id="PS50931"/>
    </source>
</evidence>
<dbReference type="AlphaFoldDB" id="M4V901"/>
<dbReference type="PATRIC" id="fig|1184267.3.peg.258"/>
<dbReference type="Pfam" id="PF00126">
    <property type="entry name" value="HTH_1"/>
    <property type="match status" value="1"/>
</dbReference>
<evidence type="ECO:0000313" key="7">
    <source>
        <dbReference type="Proteomes" id="UP000012040"/>
    </source>
</evidence>
<dbReference type="Gene3D" id="1.10.10.10">
    <property type="entry name" value="Winged helix-like DNA-binding domain superfamily/Winged helix DNA-binding domain"/>
    <property type="match status" value="1"/>
</dbReference>
<dbReference type="eggNOG" id="COG0583">
    <property type="taxonomic scope" value="Bacteria"/>
</dbReference>
<dbReference type="EMBL" id="CP003537">
    <property type="protein sequence ID" value="AGH94476.1"/>
    <property type="molecule type" value="Genomic_DNA"/>
</dbReference>
<dbReference type="SUPFAM" id="SSF53850">
    <property type="entry name" value="Periplasmic binding protein-like II"/>
    <property type="match status" value="1"/>
</dbReference>
<dbReference type="OrthoDB" id="5292387at2"/>
<dbReference type="PRINTS" id="PR00039">
    <property type="entry name" value="HTHLYSR"/>
</dbReference>
<sequence length="308" mass="34652">MDIRDLELFIAVADTLNFRAAADNLNLTQPPLTRAIAKLEHELGVKLFERSTRKVELTPAGMTLLKEAQDIIERIHDLKNSVKEVAKLKRGHLKIGITSAALHSAAIKSIWKFKEEQPYCDVNIIEGPVDAHIRNLRKGKLDIAILQAPAVPEKEMPHLILEQEPLGILVYQGHPLQKRKSIKLQDLEGETLIMHDPKEVEGFHRAVKNLFSESRVKVQFYYRQKNENCGLLAASGKGLLLTTNALAKFALPGITLVPIENNKARMSIAAYWINEDGNIALRSFLNFLRNQDFIKSPKSACLMSLANW</sequence>
<dbReference type="PANTHER" id="PTHR30346">
    <property type="entry name" value="TRANSCRIPTIONAL DUAL REGULATOR HCAR-RELATED"/>
    <property type="match status" value="1"/>
</dbReference>
<dbReference type="GO" id="GO:0032993">
    <property type="term" value="C:protein-DNA complex"/>
    <property type="evidence" value="ECO:0007669"/>
    <property type="project" value="TreeGrafter"/>
</dbReference>
<dbReference type="STRING" id="1184267.A11Q_256"/>
<evidence type="ECO:0000256" key="2">
    <source>
        <dbReference type="ARBA" id="ARBA00023015"/>
    </source>
</evidence>
<dbReference type="Proteomes" id="UP000012040">
    <property type="component" value="Chromosome"/>
</dbReference>
<keyword evidence="4" id="KW-0804">Transcription</keyword>
<dbReference type="SUPFAM" id="SSF46785">
    <property type="entry name" value="Winged helix' DNA-binding domain"/>
    <property type="match status" value="1"/>
</dbReference>
<protein>
    <recommendedName>
        <fullName evidence="5">HTH lysR-type domain-containing protein</fullName>
    </recommendedName>
</protein>
<evidence type="ECO:0000313" key="6">
    <source>
        <dbReference type="EMBL" id="AGH94476.1"/>
    </source>
</evidence>
<dbReference type="PROSITE" id="PS50931">
    <property type="entry name" value="HTH_LYSR"/>
    <property type="match status" value="1"/>
</dbReference>
<comment type="similarity">
    <text evidence="1">Belongs to the LysR transcriptional regulatory family.</text>
</comment>
<dbReference type="InterPro" id="IPR036388">
    <property type="entry name" value="WH-like_DNA-bd_sf"/>
</dbReference>
<dbReference type="Gene3D" id="3.40.190.10">
    <property type="entry name" value="Periplasmic binding protein-like II"/>
    <property type="match status" value="2"/>
</dbReference>
<accession>M4V901</accession>